<dbReference type="OrthoDB" id="4843387at2759"/>
<dbReference type="InterPro" id="IPR036397">
    <property type="entry name" value="RNaseH_sf"/>
</dbReference>
<reference evidence="1 2" key="1">
    <citation type="submission" date="2013-11" db="EMBL/GenBank/DDBJ databases">
        <title>Genome sequencing of Stegodyphus mimosarum.</title>
        <authorList>
            <person name="Bechsgaard J."/>
        </authorList>
    </citation>
    <scope>NUCLEOTIDE SEQUENCE [LARGE SCALE GENOMIC DNA]</scope>
</reference>
<protein>
    <submittedName>
        <fullName evidence="1">Transposable element Tc3 transposase</fullName>
    </submittedName>
</protein>
<evidence type="ECO:0000313" key="1">
    <source>
        <dbReference type="EMBL" id="KFM57288.1"/>
    </source>
</evidence>
<keyword evidence="2" id="KW-1185">Reference proteome</keyword>
<gene>
    <name evidence="1" type="ORF">X975_22477</name>
</gene>
<dbReference type="AlphaFoldDB" id="A0A087SWP9"/>
<feature type="non-terminal residue" evidence="1">
    <location>
        <position position="96"/>
    </location>
</feature>
<proteinExistence type="predicted"/>
<organism evidence="1 2">
    <name type="scientific">Stegodyphus mimosarum</name>
    <name type="common">African social velvet spider</name>
    <dbReference type="NCBI Taxonomy" id="407821"/>
    <lineage>
        <taxon>Eukaryota</taxon>
        <taxon>Metazoa</taxon>
        <taxon>Ecdysozoa</taxon>
        <taxon>Arthropoda</taxon>
        <taxon>Chelicerata</taxon>
        <taxon>Arachnida</taxon>
        <taxon>Araneae</taxon>
        <taxon>Araneomorphae</taxon>
        <taxon>Entelegynae</taxon>
        <taxon>Eresoidea</taxon>
        <taxon>Eresidae</taxon>
        <taxon>Stegodyphus</taxon>
    </lineage>
</organism>
<dbReference type="GO" id="GO:0003676">
    <property type="term" value="F:nucleic acid binding"/>
    <property type="evidence" value="ECO:0007669"/>
    <property type="project" value="InterPro"/>
</dbReference>
<dbReference type="EMBL" id="KK112300">
    <property type="protein sequence ID" value="KFM57288.1"/>
    <property type="molecule type" value="Genomic_DNA"/>
</dbReference>
<dbReference type="Proteomes" id="UP000054359">
    <property type="component" value="Unassembled WGS sequence"/>
</dbReference>
<evidence type="ECO:0000313" key="2">
    <source>
        <dbReference type="Proteomes" id="UP000054359"/>
    </source>
</evidence>
<dbReference type="Gene3D" id="3.30.420.10">
    <property type="entry name" value="Ribonuclease H-like superfamily/Ribonuclease H"/>
    <property type="match status" value="1"/>
</dbReference>
<sequence length="96" mass="10818">MHDHTELTCLMTLESKDIHQIDWPAKSPDLKPIEHAWDALGKTTAICQPLLRTIQELKTALVEEWVQLTQALLNSLVKSMSTRACCLSVTGNQTLY</sequence>
<accession>A0A087SWP9</accession>
<name>A0A087SWP9_STEMI</name>